<feature type="compositionally biased region" description="Low complexity" evidence="1">
    <location>
        <begin position="575"/>
        <end position="585"/>
    </location>
</feature>
<dbReference type="Gene3D" id="2.130.10.10">
    <property type="entry name" value="YVTN repeat-like/Quinoprotein amine dehydrogenase"/>
    <property type="match status" value="2"/>
</dbReference>
<feature type="region of interest" description="Disordered" evidence="1">
    <location>
        <begin position="34"/>
        <end position="66"/>
    </location>
</feature>
<feature type="domain" description="Potassium channel tetramerisation-type BTB" evidence="2">
    <location>
        <begin position="365"/>
        <end position="412"/>
    </location>
</feature>
<feature type="compositionally biased region" description="Basic and acidic residues" evidence="1">
    <location>
        <begin position="141"/>
        <end position="167"/>
    </location>
</feature>
<dbReference type="PANTHER" id="PTHR15859">
    <property type="entry name" value="SETA BINDING PROTEIN 1"/>
    <property type="match status" value="1"/>
</dbReference>
<dbReference type="VEuPathDB" id="AmoebaDB:ACA1_192120"/>
<feature type="compositionally biased region" description="Basic and acidic residues" evidence="1">
    <location>
        <begin position="619"/>
        <end position="631"/>
    </location>
</feature>
<proteinExistence type="predicted"/>
<dbReference type="GO" id="GO:0051260">
    <property type="term" value="P:protein homooligomerization"/>
    <property type="evidence" value="ECO:0007669"/>
    <property type="project" value="InterPro"/>
</dbReference>
<dbReference type="InterPro" id="IPR036322">
    <property type="entry name" value="WD40_repeat_dom_sf"/>
</dbReference>
<dbReference type="InterPro" id="IPR001680">
    <property type="entry name" value="WD40_rpt"/>
</dbReference>
<feature type="region of interest" description="Disordered" evidence="1">
    <location>
        <begin position="116"/>
        <end position="231"/>
    </location>
</feature>
<organism evidence="3 4">
    <name type="scientific">Acanthamoeba castellanii (strain ATCC 30010 / Neff)</name>
    <dbReference type="NCBI Taxonomy" id="1257118"/>
    <lineage>
        <taxon>Eukaryota</taxon>
        <taxon>Amoebozoa</taxon>
        <taxon>Discosea</taxon>
        <taxon>Longamoebia</taxon>
        <taxon>Centramoebida</taxon>
        <taxon>Acanthamoebidae</taxon>
        <taxon>Acanthamoeba</taxon>
    </lineage>
</organism>
<evidence type="ECO:0000256" key="1">
    <source>
        <dbReference type="SAM" id="MobiDB-lite"/>
    </source>
</evidence>
<dbReference type="Gene3D" id="3.30.710.10">
    <property type="entry name" value="Potassium Channel Kv1.1, Chain A"/>
    <property type="match status" value="1"/>
</dbReference>
<feature type="compositionally biased region" description="Gly residues" evidence="1">
    <location>
        <begin position="122"/>
        <end position="133"/>
    </location>
</feature>
<dbReference type="SMART" id="SM00320">
    <property type="entry name" value="WD40"/>
    <property type="match status" value="4"/>
</dbReference>
<dbReference type="InterPro" id="IPR047876">
    <property type="entry name" value="SHKBP1/KCTD3"/>
</dbReference>
<feature type="compositionally biased region" description="Basic residues" evidence="1">
    <location>
        <begin position="168"/>
        <end position="177"/>
    </location>
</feature>
<feature type="compositionally biased region" description="Low complexity" evidence="1">
    <location>
        <begin position="633"/>
        <end position="645"/>
    </location>
</feature>
<dbReference type="EMBL" id="KB008052">
    <property type="protein sequence ID" value="ELR14482.1"/>
    <property type="molecule type" value="Genomic_DNA"/>
</dbReference>
<feature type="compositionally biased region" description="Low complexity" evidence="1">
    <location>
        <begin position="506"/>
        <end position="533"/>
    </location>
</feature>
<feature type="region of interest" description="Disordered" evidence="1">
    <location>
        <begin position="264"/>
        <end position="303"/>
    </location>
</feature>
<feature type="region of interest" description="Disordered" evidence="1">
    <location>
        <begin position="575"/>
        <end position="645"/>
    </location>
</feature>
<keyword evidence="4" id="KW-1185">Reference proteome</keyword>
<dbReference type="GO" id="GO:0034220">
    <property type="term" value="P:monoatomic ion transmembrane transport"/>
    <property type="evidence" value="ECO:0007669"/>
    <property type="project" value="UniProtKB-KW"/>
</dbReference>
<dbReference type="PANTHER" id="PTHR15859:SF1">
    <property type="entry name" value="BTB DOMAIN-CONTAINING PROTEIN"/>
    <property type="match status" value="1"/>
</dbReference>
<dbReference type="KEGG" id="acan:ACA1_192120"/>
<dbReference type="Proteomes" id="UP000011083">
    <property type="component" value="Unassembled WGS sequence"/>
</dbReference>
<feature type="compositionally biased region" description="Gly residues" evidence="1">
    <location>
        <begin position="593"/>
        <end position="609"/>
    </location>
</feature>
<feature type="compositionally biased region" description="Basic residues" evidence="1">
    <location>
        <begin position="292"/>
        <end position="303"/>
    </location>
</feature>
<dbReference type="InterPro" id="IPR011333">
    <property type="entry name" value="SKP1/BTB/POZ_sf"/>
</dbReference>
<reference evidence="3 4" key="1">
    <citation type="journal article" date="2013" name="Genome Biol.">
        <title>Genome of Acanthamoeba castellanii highlights extensive lateral gene transfer and early evolution of tyrosine kinase signaling.</title>
        <authorList>
            <person name="Clarke M."/>
            <person name="Lohan A.J."/>
            <person name="Liu B."/>
            <person name="Lagkouvardos I."/>
            <person name="Roy S."/>
            <person name="Zafar N."/>
            <person name="Bertelli C."/>
            <person name="Schilde C."/>
            <person name="Kianianmomeni A."/>
            <person name="Burglin T.R."/>
            <person name="Frech C."/>
            <person name="Turcotte B."/>
            <person name="Kopec K.O."/>
            <person name="Synnott J.M."/>
            <person name="Choo C."/>
            <person name="Paponov I."/>
            <person name="Finkler A."/>
            <person name="Soon Heng Tan C."/>
            <person name="Hutchins A.P."/>
            <person name="Weinmeier T."/>
            <person name="Rattei T."/>
            <person name="Chu J.S."/>
            <person name="Gimenez G."/>
            <person name="Irimia M."/>
            <person name="Rigden D.J."/>
            <person name="Fitzpatrick D.A."/>
            <person name="Lorenzo-Morales J."/>
            <person name="Bateman A."/>
            <person name="Chiu C.H."/>
            <person name="Tang P."/>
            <person name="Hegemann P."/>
            <person name="Fromm H."/>
            <person name="Raoult D."/>
            <person name="Greub G."/>
            <person name="Miranda-Saavedra D."/>
            <person name="Chen N."/>
            <person name="Nash P."/>
            <person name="Ginger M.L."/>
            <person name="Horn M."/>
            <person name="Schaap P."/>
            <person name="Caler L."/>
            <person name="Loftus B."/>
        </authorList>
    </citation>
    <scope>NUCLEOTIDE SEQUENCE [LARGE SCALE GENOMIC DNA]</scope>
    <source>
        <strain evidence="3 4">Neff</strain>
    </source>
</reference>
<protein>
    <submittedName>
        <fullName evidence="3">K+ channel tetramerisation subfamily protein</fullName>
    </submittedName>
</protein>
<evidence type="ECO:0000313" key="4">
    <source>
        <dbReference type="Proteomes" id="UP000011083"/>
    </source>
</evidence>
<dbReference type="InterPro" id="IPR015943">
    <property type="entry name" value="WD40/YVTN_repeat-like_dom_sf"/>
</dbReference>
<accession>M0QSP0</accession>
<dbReference type="Pfam" id="PF02214">
    <property type="entry name" value="BTB_2"/>
    <property type="match status" value="1"/>
</dbReference>
<feature type="compositionally biased region" description="Polar residues" evidence="1">
    <location>
        <begin position="180"/>
        <end position="198"/>
    </location>
</feature>
<keyword evidence="3" id="KW-0407">Ion channel</keyword>
<feature type="region of interest" description="Disordered" evidence="1">
    <location>
        <begin position="462"/>
        <end position="537"/>
    </location>
</feature>
<sequence>MAGSFQFTIWRVKIRATTSAVRLSGPLHVAATTQGLATSNSTPASSTSSSSSSAATHFPSTSSSFYSGPNLGRLSPRFSLPSSYGAYPSPVSLHTNTTQPQFSSLLSVISNKAPTFVEHHGGGGGGGGGGSSGVGTTASHRPRDRDREGSSKVEAKEAREREKMDKKERKKWNKLKNRTLGDSTSPTNSITSIASLVTPSGVGAKGGIEVPRRPDRVPPPPQQQLDPRGGEAGLDAATIARRTTAAAIAAAAASVANGIGGAAPGGDSTSHHGAGYSFSPAHMEESGGAPHTSHRYRSPSVVKRPKGKALLISRLSSNALGLYDSSSAVAVPALSSGGASSPYAEHTHSSPDLESSSSPWTDAVIKLNIGGVKYTTSRTTLMRLPNTYFSVLLSGKFPAIRDHEGAFFIDRHIPEGLSLEEVLSEMEFYGMTELSEHIASSMVSSHPGYKYFMCQLPRPEASILDDRSARKAKRDKQKKQDKQQQQQQQQQQMQQQPADGKKTSDNPSSSSSSSSSAPSASNASSSASPLVSGPNGGGGGGVGVAGVSISVSGPGSNGDISVVGSSAVPVAPVSAAPAAPTSTPISAPPPSGLGAGGGSGGSGTSGSGSGAKKAAAAAAEERGKEKDHDEELLQQQQQQQREAAAASLEASGAWLRREHAHSKVTQLCSKFNIVCAAYEDGSIACWKYENMALGWRLMFMESQCLPTADGLIMSATMTTTGQYTNLYLAVYSKKSALVCVWDQLHLKSGVKWGELQLELKDIISCNFMVNNCYLVAISTDNSICIFDLREPPERNKIIYMCAPSHAISPSPSSFGPSSPRAPRELSARSMELSKKDRVMCVAVVDPFSFLGFDDGTICELAQHFNSHTHWEWVVAETWEDIDKEVITCLSCVVFTDRHGSNVLLTYGTEQGSVRLCSKVVNTRNFKLIFSAKGHHDQPINQVMISESHKSGGGLIFSSLSAGGTIKVWRYLYVDLPQPHVSCIACYNSGGSIDHFIYNSGLMQDMLTQMVFLERNLENIDGKEIEGRVESHLCVITNAENALTIYDDYYCVCSIKPVDGSSVTSCCVVSYDDLAAPKPYVRNQFLTGHDNGTLQVWDLDLAFHHNKLSSHPYHHPYSFYPFYYAFHHSHGVSHPIKTTFK</sequence>
<dbReference type="InterPro" id="IPR003131">
    <property type="entry name" value="T1-type_BTB"/>
</dbReference>
<keyword evidence="3" id="KW-0813">Transport</keyword>
<evidence type="ECO:0000313" key="3">
    <source>
        <dbReference type="EMBL" id="ELR14482.1"/>
    </source>
</evidence>
<name>M0QSP0_ACACF</name>
<evidence type="ECO:0000259" key="2">
    <source>
        <dbReference type="Pfam" id="PF02214"/>
    </source>
</evidence>
<dbReference type="RefSeq" id="XP_004336495.1">
    <property type="nucleotide sequence ID" value="XM_004336447.1"/>
</dbReference>
<dbReference type="AlphaFoldDB" id="M0QSP0"/>
<dbReference type="SUPFAM" id="SSF54695">
    <property type="entry name" value="POZ domain"/>
    <property type="match status" value="1"/>
</dbReference>
<keyword evidence="3" id="KW-0406">Ion transport</keyword>
<feature type="compositionally biased region" description="Basic residues" evidence="1">
    <location>
        <begin position="470"/>
        <end position="479"/>
    </location>
</feature>
<dbReference type="GeneID" id="14915072"/>
<dbReference type="SUPFAM" id="SSF50978">
    <property type="entry name" value="WD40 repeat-like"/>
    <property type="match status" value="1"/>
</dbReference>
<gene>
    <name evidence="3" type="ORF">ACA1_192120</name>
</gene>
<feature type="compositionally biased region" description="Low complexity" evidence="1">
    <location>
        <begin position="483"/>
        <end position="496"/>
    </location>
</feature>
<feature type="compositionally biased region" description="Low complexity" evidence="1">
    <location>
        <begin position="37"/>
        <end position="64"/>
    </location>
</feature>
<dbReference type="OrthoDB" id="6077599at2759"/>